<gene>
    <name evidence="1" type="ORF">K3G42_009802</name>
</gene>
<dbReference type="EMBL" id="CM037630">
    <property type="protein sequence ID" value="KAH7987701.1"/>
    <property type="molecule type" value="Genomic_DNA"/>
</dbReference>
<comment type="caution">
    <text evidence="1">The sequence shown here is derived from an EMBL/GenBank/DDBJ whole genome shotgun (WGS) entry which is preliminary data.</text>
</comment>
<keyword evidence="2" id="KW-1185">Reference proteome</keyword>
<dbReference type="Proteomes" id="UP000827872">
    <property type="component" value="Linkage Group LG17"/>
</dbReference>
<protein>
    <submittedName>
        <fullName evidence="1">Uncharacterized protein</fullName>
    </submittedName>
</protein>
<accession>A0ACB8E5U6</accession>
<organism evidence="1 2">
    <name type="scientific">Sphaerodactylus townsendi</name>
    <dbReference type="NCBI Taxonomy" id="933632"/>
    <lineage>
        <taxon>Eukaryota</taxon>
        <taxon>Metazoa</taxon>
        <taxon>Chordata</taxon>
        <taxon>Craniata</taxon>
        <taxon>Vertebrata</taxon>
        <taxon>Euteleostomi</taxon>
        <taxon>Lepidosauria</taxon>
        <taxon>Squamata</taxon>
        <taxon>Bifurcata</taxon>
        <taxon>Gekkota</taxon>
        <taxon>Sphaerodactylidae</taxon>
        <taxon>Sphaerodactylus</taxon>
    </lineage>
</organism>
<reference evidence="1" key="1">
    <citation type="submission" date="2021-08" db="EMBL/GenBank/DDBJ databases">
        <title>The first chromosome-level gecko genome reveals the dynamic sex chromosomes of Neotropical dwarf geckos (Sphaerodactylidae: Sphaerodactylus).</title>
        <authorList>
            <person name="Pinto B.J."/>
            <person name="Keating S.E."/>
            <person name="Gamble T."/>
        </authorList>
    </citation>
    <scope>NUCLEOTIDE SEQUENCE</scope>
    <source>
        <strain evidence="1">TG3544</strain>
    </source>
</reference>
<evidence type="ECO:0000313" key="2">
    <source>
        <dbReference type="Proteomes" id="UP000827872"/>
    </source>
</evidence>
<proteinExistence type="predicted"/>
<sequence>MAWASAVLASTGLADRGVRVLVPKPRSQMWRQPAVEWDQCTSHDNQTGYPHPHSVIMMPSATLGDDLQWDGSIENITGETTPGVVGSGYHIQTVTRKDVGALASRLMSQKKKPGGSIATPLEPIGLYSHGFQSQARRLVS</sequence>
<evidence type="ECO:0000313" key="1">
    <source>
        <dbReference type="EMBL" id="KAH7987701.1"/>
    </source>
</evidence>
<name>A0ACB8E5U6_9SAUR</name>